<evidence type="ECO:0000313" key="1">
    <source>
        <dbReference type="EMBL" id="PDW03928.1"/>
    </source>
</evidence>
<protein>
    <submittedName>
        <fullName evidence="1">Uncharacterized protein</fullName>
    </submittedName>
</protein>
<keyword evidence="2" id="KW-1185">Reference proteome</keyword>
<dbReference type="Proteomes" id="UP000220527">
    <property type="component" value="Unassembled WGS sequence"/>
</dbReference>
<accession>A0A2A6RM22</accession>
<dbReference type="EMBL" id="NQWI01000018">
    <property type="protein sequence ID" value="PDW03928.1"/>
    <property type="molecule type" value="Genomic_DNA"/>
</dbReference>
<dbReference type="OrthoDB" id="573996at2"/>
<reference evidence="2" key="1">
    <citation type="submission" date="2017-08" db="EMBL/GenBank/DDBJ databases">
        <authorList>
            <person name="Grouzdev D.S."/>
            <person name="Gaisin V.A."/>
            <person name="Rysina M.S."/>
            <person name="Gorlenko V.M."/>
        </authorList>
    </citation>
    <scope>NUCLEOTIDE SEQUENCE [LARGE SCALE GENOMIC DNA]</scope>
    <source>
        <strain evidence="2">Kir15-3F</strain>
    </source>
</reference>
<comment type="caution">
    <text evidence="1">The sequence shown here is derived from an EMBL/GenBank/DDBJ whole genome shotgun (WGS) entry which is preliminary data.</text>
</comment>
<organism evidence="1 2">
    <name type="scientific">Candidatus Viridilinea mediisalina</name>
    <dbReference type="NCBI Taxonomy" id="2024553"/>
    <lineage>
        <taxon>Bacteria</taxon>
        <taxon>Bacillati</taxon>
        <taxon>Chloroflexota</taxon>
        <taxon>Chloroflexia</taxon>
        <taxon>Chloroflexales</taxon>
        <taxon>Chloroflexineae</taxon>
        <taxon>Oscillochloridaceae</taxon>
        <taxon>Candidatus Viridilinea</taxon>
    </lineage>
</organism>
<sequence length="81" mass="9244">MVLSELKAEALKLPPRDRLVLVATIVESLHDTLVPRSERSDAIQRMRGLLQTDQPAPTDQDVAAMLQQRRVEIYLLRHGSW</sequence>
<name>A0A2A6RM22_9CHLR</name>
<gene>
    <name evidence="1" type="ORF">CJ255_06120</name>
</gene>
<dbReference type="RefSeq" id="WP_097643208.1">
    <property type="nucleotide sequence ID" value="NZ_NQWI01000018.1"/>
</dbReference>
<dbReference type="AlphaFoldDB" id="A0A2A6RM22"/>
<proteinExistence type="predicted"/>
<evidence type="ECO:0000313" key="2">
    <source>
        <dbReference type="Proteomes" id="UP000220527"/>
    </source>
</evidence>